<protein>
    <submittedName>
        <fullName evidence="2">Uncharacterized protein</fullName>
    </submittedName>
</protein>
<reference evidence="2 3" key="1">
    <citation type="journal article" date="2024" name="G3 (Bethesda)">
        <title>Genome assembly of Hibiscus sabdariffa L. provides insights into metabolisms of medicinal natural products.</title>
        <authorList>
            <person name="Kim T."/>
        </authorList>
    </citation>
    <scope>NUCLEOTIDE SEQUENCE [LARGE SCALE GENOMIC DNA]</scope>
    <source>
        <strain evidence="2">TK-2024</strain>
        <tissue evidence="2">Old leaves</tissue>
    </source>
</reference>
<feature type="compositionally biased region" description="Low complexity" evidence="1">
    <location>
        <begin position="68"/>
        <end position="79"/>
    </location>
</feature>
<evidence type="ECO:0000313" key="2">
    <source>
        <dbReference type="EMBL" id="KAK9021724.1"/>
    </source>
</evidence>
<comment type="caution">
    <text evidence="2">The sequence shown here is derived from an EMBL/GenBank/DDBJ whole genome shotgun (WGS) entry which is preliminary data.</text>
</comment>
<evidence type="ECO:0000313" key="3">
    <source>
        <dbReference type="Proteomes" id="UP001396334"/>
    </source>
</evidence>
<gene>
    <name evidence="2" type="ORF">V6N11_011698</name>
</gene>
<dbReference type="EMBL" id="JBBPBN010000016">
    <property type="protein sequence ID" value="KAK9021724.1"/>
    <property type="molecule type" value="Genomic_DNA"/>
</dbReference>
<name>A0ABR2S9U9_9ROSI</name>
<proteinExistence type="predicted"/>
<keyword evidence="3" id="KW-1185">Reference proteome</keyword>
<evidence type="ECO:0000256" key="1">
    <source>
        <dbReference type="SAM" id="MobiDB-lite"/>
    </source>
</evidence>
<dbReference type="Proteomes" id="UP001396334">
    <property type="component" value="Unassembled WGS sequence"/>
</dbReference>
<accession>A0ABR2S9U9</accession>
<organism evidence="2 3">
    <name type="scientific">Hibiscus sabdariffa</name>
    <name type="common">roselle</name>
    <dbReference type="NCBI Taxonomy" id="183260"/>
    <lineage>
        <taxon>Eukaryota</taxon>
        <taxon>Viridiplantae</taxon>
        <taxon>Streptophyta</taxon>
        <taxon>Embryophyta</taxon>
        <taxon>Tracheophyta</taxon>
        <taxon>Spermatophyta</taxon>
        <taxon>Magnoliopsida</taxon>
        <taxon>eudicotyledons</taxon>
        <taxon>Gunneridae</taxon>
        <taxon>Pentapetalae</taxon>
        <taxon>rosids</taxon>
        <taxon>malvids</taxon>
        <taxon>Malvales</taxon>
        <taxon>Malvaceae</taxon>
        <taxon>Malvoideae</taxon>
        <taxon>Hibiscus</taxon>
    </lineage>
</organism>
<sequence length="91" mass="9889">MPNHTHGFRSPTGPAVQFRVFSPGEHSSHVAIYELGHSISDGKHLRVLLVVETTWLASYKDLREASVSSRLSNLGTSSSADFLPRDSIGKG</sequence>
<feature type="region of interest" description="Disordered" evidence="1">
    <location>
        <begin position="68"/>
        <end position="91"/>
    </location>
</feature>